<dbReference type="Proteomes" id="UP000790377">
    <property type="component" value="Unassembled WGS sequence"/>
</dbReference>
<accession>A0ACB8ACJ1</accession>
<evidence type="ECO:0000313" key="2">
    <source>
        <dbReference type="Proteomes" id="UP000790377"/>
    </source>
</evidence>
<dbReference type="EMBL" id="MU267701">
    <property type="protein sequence ID" value="KAH7910756.1"/>
    <property type="molecule type" value="Genomic_DNA"/>
</dbReference>
<proteinExistence type="predicted"/>
<keyword evidence="2" id="KW-1185">Reference proteome</keyword>
<evidence type="ECO:0000313" key="1">
    <source>
        <dbReference type="EMBL" id="KAH7910756.1"/>
    </source>
</evidence>
<protein>
    <submittedName>
        <fullName evidence="1">Uncharacterized protein</fullName>
    </submittedName>
</protein>
<sequence length="277" mass="31923">MASRTSIQGNTSSRLWTAPPKRSPKSPLGENREESTELGRTGPQTPRICTCKHDVRNDHEDSEPEDLDEDNRYREDHEDQEDDSPINDSYDDWDEEATLIALVLGEGNEPEPEDKTSVADRIQPAFEAYNRKEQQQIKDIIVPVITKVKHVHDIVEKQIDPALIRGLRTFDRSSKTFEDHTRRESDRAKEVYTKTKNDLDNLFLQLEASYAEADQLFENLEAKINPLVQFIRDCADSVPGAVERKISQLEKENKAEFGTENQEKIKEKLLRSILEKY</sequence>
<comment type="caution">
    <text evidence="1">The sequence shown here is derived from an EMBL/GenBank/DDBJ whole genome shotgun (WGS) entry which is preliminary data.</text>
</comment>
<name>A0ACB8ACJ1_9AGAM</name>
<reference evidence="1" key="1">
    <citation type="journal article" date="2021" name="New Phytol.">
        <title>Evolutionary innovations through gain and loss of genes in the ectomycorrhizal Boletales.</title>
        <authorList>
            <person name="Wu G."/>
            <person name="Miyauchi S."/>
            <person name="Morin E."/>
            <person name="Kuo A."/>
            <person name="Drula E."/>
            <person name="Varga T."/>
            <person name="Kohler A."/>
            <person name="Feng B."/>
            <person name="Cao Y."/>
            <person name="Lipzen A."/>
            <person name="Daum C."/>
            <person name="Hundley H."/>
            <person name="Pangilinan J."/>
            <person name="Johnson J."/>
            <person name="Barry K."/>
            <person name="LaButti K."/>
            <person name="Ng V."/>
            <person name="Ahrendt S."/>
            <person name="Min B."/>
            <person name="Choi I.G."/>
            <person name="Park H."/>
            <person name="Plett J.M."/>
            <person name="Magnuson J."/>
            <person name="Spatafora J.W."/>
            <person name="Nagy L.G."/>
            <person name="Henrissat B."/>
            <person name="Grigoriev I.V."/>
            <person name="Yang Z.L."/>
            <person name="Xu J."/>
            <person name="Martin F.M."/>
        </authorList>
    </citation>
    <scope>NUCLEOTIDE SEQUENCE</scope>
    <source>
        <strain evidence="1">ATCC 28755</strain>
    </source>
</reference>
<organism evidence="1 2">
    <name type="scientific">Hygrophoropsis aurantiaca</name>
    <dbReference type="NCBI Taxonomy" id="72124"/>
    <lineage>
        <taxon>Eukaryota</taxon>
        <taxon>Fungi</taxon>
        <taxon>Dikarya</taxon>
        <taxon>Basidiomycota</taxon>
        <taxon>Agaricomycotina</taxon>
        <taxon>Agaricomycetes</taxon>
        <taxon>Agaricomycetidae</taxon>
        <taxon>Boletales</taxon>
        <taxon>Coniophorineae</taxon>
        <taxon>Hygrophoropsidaceae</taxon>
        <taxon>Hygrophoropsis</taxon>
    </lineage>
</organism>
<gene>
    <name evidence="1" type="ORF">BJ138DRAFT_1152225</name>
</gene>